<dbReference type="EMBL" id="JACHNH010000001">
    <property type="protein sequence ID" value="MBB4766067.1"/>
    <property type="molecule type" value="Genomic_DNA"/>
</dbReference>
<dbReference type="RefSeq" id="WP_184997090.1">
    <property type="nucleotide sequence ID" value="NZ_BOMK01000077.1"/>
</dbReference>
<feature type="region of interest" description="Disordered" evidence="1">
    <location>
        <begin position="69"/>
        <end position="109"/>
    </location>
</feature>
<accession>A0A7W7I453</accession>
<evidence type="ECO:0000313" key="4">
    <source>
        <dbReference type="Proteomes" id="UP000578112"/>
    </source>
</evidence>
<dbReference type="GO" id="GO:0003677">
    <property type="term" value="F:DNA binding"/>
    <property type="evidence" value="ECO:0007669"/>
    <property type="project" value="UniProtKB-KW"/>
</dbReference>
<name>A0A7W7I453_9ACTN</name>
<keyword evidence="2" id="KW-1133">Transmembrane helix</keyword>
<dbReference type="Proteomes" id="UP000578112">
    <property type="component" value="Unassembled WGS sequence"/>
</dbReference>
<proteinExistence type="predicted"/>
<evidence type="ECO:0000256" key="2">
    <source>
        <dbReference type="SAM" id="Phobius"/>
    </source>
</evidence>
<keyword evidence="3" id="KW-0238">DNA-binding</keyword>
<comment type="caution">
    <text evidence="3">The sequence shown here is derived from an EMBL/GenBank/DDBJ whole genome shotgun (WGS) entry which is preliminary data.</text>
</comment>
<evidence type="ECO:0000256" key="1">
    <source>
        <dbReference type="SAM" id="MobiDB-lite"/>
    </source>
</evidence>
<feature type="transmembrane region" description="Helical" evidence="2">
    <location>
        <begin position="9"/>
        <end position="29"/>
    </location>
</feature>
<reference evidence="3 4" key="1">
    <citation type="submission" date="2020-08" db="EMBL/GenBank/DDBJ databases">
        <title>Sequencing the genomes of 1000 actinobacteria strains.</title>
        <authorList>
            <person name="Klenk H.-P."/>
        </authorList>
    </citation>
    <scope>NUCLEOTIDE SEQUENCE [LARGE SCALE GENOMIC DNA]</scope>
    <source>
        <strain evidence="3 4">DSM 43149</strain>
    </source>
</reference>
<keyword evidence="2" id="KW-0812">Transmembrane</keyword>
<feature type="compositionally biased region" description="Low complexity" evidence="1">
    <location>
        <begin position="80"/>
        <end position="105"/>
    </location>
</feature>
<dbReference type="AlphaFoldDB" id="A0A7W7I453"/>
<sequence length="141" mass="15818">MRRLWTPAWIARHALALVLVAGFLGLGWWQFSRATGGNSLSWGYTFEWPVFAAFVVFLWFREVQQERRAGRAPEQDAQEPEQPAQGDQPVTVRRPVRVPVAGAAPADDDPELAAYNEYLSWLAAHPGARPGDYPGRRTKTS</sequence>
<keyword evidence="4" id="KW-1185">Reference proteome</keyword>
<keyword evidence="2" id="KW-0472">Membrane</keyword>
<feature type="transmembrane region" description="Helical" evidence="2">
    <location>
        <begin position="41"/>
        <end position="60"/>
    </location>
</feature>
<protein>
    <submittedName>
        <fullName evidence="3">DNA-binding transcriptional regulator of glucitol operon</fullName>
    </submittedName>
</protein>
<organism evidence="3 4">
    <name type="scientific">Actinoplanes digitatis</name>
    <dbReference type="NCBI Taxonomy" id="1868"/>
    <lineage>
        <taxon>Bacteria</taxon>
        <taxon>Bacillati</taxon>
        <taxon>Actinomycetota</taxon>
        <taxon>Actinomycetes</taxon>
        <taxon>Micromonosporales</taxon>
        <taxon>Micromonosporaceae</taxon>
        <taxon>Actinoplanes</taxon>
    </lineage>
</organism>
<gene>
    <name evidence="3" type="ORF">BJ971_006623</name>
</gene>
<evidence type="ECO:0000313" key="3">
    <source>
        <dbReference type="EMBL" id="MBB4766067.1"/>
    </source>
</evidence>